<name>A0A1B2HLP6_9PSEU</name>
<protein>
    <submittedName>
        <fullName evidence="1">Uncharacterized protein</fullName>
    </submittedName>
</protein>
<dbReference type="STRING" id="1586287.BBK82_23730"/>
<dbReference type="RefSeq" id="WP_065916967.1">
    <property type="nucleotide sequence ID" value="NZ_CP016793.1"/>
</dbReference>
<dbReference type="AlphaFoldDB" id="A0A1B2HLP6"/>
<dbReference type="KEGG" id="led:BBK82_23730"/>
<dbReference type="OrthoDB" id="192618at2"/>
<reference evidence="1 2" key="1">
    <citation type="submission" date="2016-07" db="EMBL/GenBank/DDBJ databases">
        <title>Complete genome sequence of the Lentzea guizhouensis DHS C013.</title>
        <authorList>
            <person name="Cao C."/>
        </authorList>
    </citation>
    <scope>NUCLEOTIDE SEQUENCE [LARGE SCALE GENOMIC DNA]</scope>
    <source>
        <strain evidence="1 2">DHS C013</strain>
    </source>
</reference>
<gene>
    <name evidence="1" type="ORF">BBK82_23730</name>
</gene>
<evidence type="ECO:0000313" key="1">
    <source>
        <dbReference type="EMBL" id="ANZ38621.1"/>
    </source>
</evidence>
<organism evidence="1 2">
    <name type="scientific">Lentzea guizhouensis</name>
    <dbReference type="NCBI Taxonomy" id="1586287"/>
    <lineage>
        <taxon>Bacteria</taxon>
        <taxon>Bacillati</taxon>
        <taxon>Actinomycetota</taxon>
        <taxon>Actinomycetes</taxon>
        <taxon>Pseudonocardiales</taxon>
        <taxon>Pseudonocardiaceae</taxon>
        <taxon>Lentzea</taxon>
    </lineage>
</organism>
<dbReference type="Proteomes" id="UP000093053">
    <property type="component" value="Chromosome"/>
</dbReference>
<proteinExistence type="predicted"/>
<sequence length="230" mass="26609">MTAAHPGFVRWINEEWGGDELFAAAMCLDELAEACGGPYGEWGTLSEEDQSLLLQHFSALQPDKISLRAVAFEYQECVGDGNLHKFARRLRDEPVPAFELAPVWWRRKQENRVSTHRYTYTVELLLDDYDRLITLAGVLVEEMRDAAEHEHLLDLRMIHRELERGRDRAVPAMTGHNRWEFFVILTAEHMDLLRANAGEHVRSGRETADFRAYWRDVDKALRSARSIPFS</sequence>
<evidence type="ECO:0000313" key="2">
    <source>
        <dbReference type="Proteomes" id="UP000093053"/>
    </source>
</evidence>
<keyword evidence="2" id="KW-1185">Reference proteome</keyword>
<dbReference type="EMBL" id="CP016793">
    <property type="protein sequence ID" value="ANZ38621.1"/>
    <property type="molecule type" value="Genomic_DNA"/>
</dbReference>
<accession>A0A1B2HLP6</accession>